<gene>
    <name evidence="2" type="ORF">NTEN_LOCUS23483</name>
</gene>
<name>A0A6H5HNE7_9HEMI</name>
<evidence type="ECO:0000313" key="3">
    <source>
        <dbReference type="Proteomes" id="UP000479000"/>
    </source>
</evidence>
<evidence type="ECO:0000313" key="2">
    <source>
        <dbReference type="EMBL" id="CAB0019826.1"/>
    </source>
</evidence>
<keyword evidence="3" id="KW-1185">Reference proteome</keyword>
<protein>
    <submittedName>
        <fullName evidence="2">Uncharacterized protein</fullName>
    </submittedName>
</protein>
<reference evidence="2 3" key="1">
    <citation type="submission" date="2020-02" db="EMBL/GenBank/DDBJ databases">
        <authorList>
            <person name="Ferguson B K."/>
        </authorList>
    </citation>
    <scope>NUCLEOTIDE SEQUENCE [LARGE SCALE GENOMIC DNA]</scope>
</reference>
<feature type="region of interest" description="Disordered" evidence="1">
    <location>
        <begin position="1"/>
        <end position="26"/>
    </location>
</feature>
<feature type="non-terminal residue" evidence="2">
    <location>
        <position position="1"/>
    </location>
</feature>
<dbReference type="EMBL" id="CADCXU010034599">
    <property type="protein sequence ID" value="CAB0019826.1"/>
    <property type="molecule type" value="Genomic_DNA"/>
</dbReference>
<accession>A0A6H5HNE7</accession>
<dbReference type="Proteomes" id="UP000479000">
    <property type="component" value="Unassembled WGS sequence"/>
</dbReference>
<organism evidence="2 3">
    <name type="scientific">Nesidiocoris tenuis</name>
    <dbReference type="NCBI Taxonomy" id="355587"/>
    <lineage>
        <taxon>Eukaryota</taxon>
        <taxon>Metazoa</taxon>
        <taxon>Ecdysozoa</taxon>
        <taxon>Arthropoda</taxon>
        <taxon>Hexapoda</taxon>
        <taxon>Insecta</taxon>
        <taxon>Pterygota</taxon>
        <taxon>Neoptera</taxon>
        <taxon>Paraneoptera</taxon>
        <taxon>Hemiptera</taxon>
        <taxon>Heteroptera</taxon>
        <taxon>Panheteroptera</taxon>
        <taxon>Cimicomorpha</taxon>
        <taxon>Miridae</taxon>
        <taxon>Dicyphina</taxon>
        <taxon>Nesidiocoris</taxon>
    </lineage>
</organism>
<proteinExistence type="predicted"/>
<dbReference type="AlphaFoldDB" id="A0A6H5HNE7"/>
<sequence length="50" mass="5552">FRSGVRNRPELISLGRSGEPADARPGKETWDALRAKAFADFFALANMDDK</sequence>
<evidence type="ECO:0000256" key="1">
    <source>
        <dbReference type="SAM" id="MobiDB-lite"/>
    </source>
</evidence>